<dbReference type="InterPro" id="IPR029044">
    <property type="entry name" value="Nucleotide-diphossugar_trans"/>
</dbReference>
<proteinExistence type="predicted"/>
<accession>A0A6N7UZ37</accession>
<sequence>MQRSITGMRRRKWRQSNMIEVENAILMAAGMSTRMAPLSYEIPKALLKIEGEVLIERQILQLRESGIRDITIVVGYKKEQFAYLKEKFEVKLIENPYYMERNNHSSLFVARKELKNTYISCGDYYFAQNPFRRKEEVPYYGLTYQEGETPEWCVETDESGKIQKVVIGGKDAWVMQGEVLFDRTFSRQLIPLLESAMEREEEKQTYWEDLYVSSLGTMDLYGKQKKKGEVLEFDSLDELRETFPWYRAAKDSRIFQKILATLNCEEGELTGFVPLKENGVAKGVTFSLREQTYRYFYESGKLERCRI</sequence>
<keyword evidence="1 4" id="KW-0808">Transferase</keyword>
<dbReference type="CDD" id="cd02523">
    <property type="entry name" value="PC_cytidylyltransferase"/>
    <property type="match status" value="1"/>
</dbReference>
<protein>
    <submittedName>
        <fullName evidence="4">NTP transferase domain-containing protein</fullName>
    </submittedName>
</protein>
<dbReference type="EMBL" id="VULY01000018">
    <property type="protein sequence ID" value="MSR93110.1"/>
    <property type="molecule type" value="Genomic_DNA"/>
</dbReference>
<feature type="domain" description="MobA-like NTP transferase" evidence="3">
    <location>
        <begin position="24"/>
        <end position="114"/>
    </location>
</feature>
<dbReference type="InterPro" id="IPR050065">
    <property type="entry name" value="GlmU-like"/>
</dbReference>
<dbReference type="InterPro" id="IPR025877">
    <property type="entry name" value="MobA-like_NTP_Trfase"/>
</dbReference>
<keyword evidence="2" id="KW-0548">Nucleotidyltransferase</keyword>
<dbReference type="PANTHER" id="PTHR43584:SF5">
    <property type="entry name" value="PROTEIN LICC"/>
    <property type="match status" value="1"/>
</dbReference>
<dbReference type="Pfam" id="PF12804">
    <property type="entry name" value="NTP_transf_3"/>
    <property type="match status" value="1"/>
</dbReference>
<dbReference type="SUPFAM" id="SSF53448">
    <property type="entry name" value="Nucleotide-diphospho-sugar transferases"/>
    <property type="match status" value="1"/>
</dbReference>
<reference evidence="4 5" key="1">
    <citation type="submission" date="2019-08" db="EMBL/GenBank/DDBJ databases">
        <title>In-depth cultivation of the pig gut microbiome towards novel bacterial diversity and tailored functional studies.</title>
        <authorList>
            <person name="Wylensek D."/>
            <person name="Hitch T.C.A."/>
            <person name="Clavel T."/>
        </authorList>
    </citation>
    <scope>NUCLEOTIDE SEQUENCE [LARGE SCALE GENOMIC DNA]</scope>
    <source>
        <strain evidence="4 5">68-1-5</strain>
    </source>
</reference>
<dbReference type="Proteomes" id="UP000434409">
    <property type="component" value="Unassembled WGS sequence"/>
</dbReference>
<dbReference type="PANTHER" id="PTHR43584">
    <property type="entry name" value="NUCLEOTIDYL TRANSFERASE"/>
    <property type="match status" value="1"/>
</dbReference>
<evidence type="ECO:0000313" key="4">
    <source>
        <dbReference type="EMBL" id="MSR93110.1"/>
    </source>
</evidence>
<evidence type="ECO:0000256" key="1">
    <source>
        <dbReference type="ARBA" id="ARBA00022679"/>
    </source>
</evidence>
<name>A0A6N7UZ37_9FIRM</name>
<dbReference type="GO" id="GO:0016779">
    <property type="term" value="F:nucleotidyltransferase activity"/>
    <property type="evidence" value="ECO:0007669"/>
    <property type="project" value="UniProtKB-KW"/>
</dbReference>
<evidence type="ECO:0000259" key="3">
    <source>
        <dbReference type="Pfam" id="PF12804"/>
    </source>
</evidence>
<gene>
    <name evidence="4" type="ORF">FYJ34_02135</name>
</gene>
<comment type="caution">
    <text evidence="4">The sequence shown here is derived from an EMBL/GenBank/DDBJ whole genome shotgun (WGS) entry which is preliminary data.</text>
</comment>
<keyword evidence="5" id="KW-1185">Reference proteome</keyword>
<dbReference type="AlphaFoldDB" id="A0A6N7UZ37"/>
<organism evidence="4 5">
    <name type="scientific">Suipraeoptans intestinalis</name>
    <dbReference type="NCBI Taxonomy" id="2606628"/>
    <lineage>
        <taxon>Bacteria</taxon>
        <taxon>Bacillati</taxon>
        <taxon>Bacillota</taxon>
        <taxon>Clostridia</taxon>
        <taxon>Lachnospirales</taxon>
        <taxon>Lachnospiraceae</taxon>
        <taxon>Suipraeoptans</taxon>
    </lineage>
</organism>
<dbReference type="Gene3D" id="3.90.550.10">
    <property type="entry name" value="Spore Coat Polysaccharide Biosynthesis Protein SpsA, Chain A"/>
    <property type="match status" value="1"/>
</dbReference>
<evidence type="ECO:0000313" key="5">
    <source>
        <dbReference type="Proteomes" id="UP000434409"/>
    </source>
</evidence>
<evidence type="ECO:0000256" key="2">
    <source>
        <dbReference type="ARBA" id="ARBA00022695"/>
    </source>
</evidence>